<dbReference type="PROSITE" id="PS52004">
    <property type="entry name" value="KS3_2"/>
    <property type="match status" value="1"/>
</dbReference>
<dbReference type="PANTHER" id="PTHR11712:SF336">
    <property type="entry name" value="3-OXOACYL-[ACYL-CARRIER-PROTEIN] SYNTHASE, MITOCHONDRIAL"/>
    <property type="match status" value="1"/>
</dbReference>
<comment type="pathway">
    <text evidence="1">Lipid metabolism; fatty acid biosynthesis.</text>
</comment>
<dbReference type="EMBL" id="CP104694">
    <property type="protein sequence ID" value="UXI69102.1"/>
    <property type="molecule type" value="Genomic_DNA"/>
</dbReference>
<evidence type="ECO:0000313" key="7">
    <source>
        <dbReference type="Proteomes" id="UP001064632"/>
    </source>
</evidence>
<dbReference type="Proteomes" id="UP001064632">
    <property type="component" value="Chromosome"/>
</dbReference>
<keyword evidence="7" id="KW-1185">Reference proteome</keyword>
<dbReference type="InterPro" id="IPR014030">
    <property type="entry name" value="Ketoacyl_synth_N"/>
</dbReference>
<sequence length="436" mass="45931">MYSETEIEPQEVVVTGVGVVCAGTLGAQALFDRLAGGQTLIRDNAELTSMGFGNPACAFVDEVTWSRVDALIGQVEPEWGGQTRLAMAAATMAWQQAGLGGSVENHGGVFLASNRQLFDEHAIAELAPMLDVHGESIDFDAYLDALVEADRRSIEHHYFHKQQDLATLALARRFGLQEHHGAHGEACAAGAMAIGAAAQQIRSGLIDVALAGATETPCNFMTFVAFNGVGALADGSSVQGAAISRPFDRERYGFVMGEGSAFLVLESAEHARQRGARILARVKGFAGVLEAHRITSSDADGTEYARCIRLALEDAGLTPADIDHVNAHGTSTPTNDACEAMALKQVFGERIGQVPVTANKSALGHSLANSGAVEAVLSVLSLENQLLLPTANYCEPDEACSGLDVVTQPRPMKVRRVLSNSFGFGGANVSLILEAA</sequence>
<dbReference type="SMART" id="SM00825">
    <property type="entry name" value="PKS_KS"/>
    <property type="match status" value="1"/>
</dbReference>
<reference evidence="6" key="1">
    <citation type="submission" date="2022-09" db="EMBL/GenBank/DDBJ databases">
        <title>Tahibacter sp. nov., isolated from a fresh water.</title>
        <authorList>
            <person name="Baek J.H."/>
            <person name="Lee J.K."/>
            <person name="Kim J.M."/>
            <person name="Jeon C.O."/>
        </authorList>
    </citation>
    <scope>NUCLEOTIDE SEQUENCE</scope>
    <source>
        <strain evidence="6">W38</strain>
    </source>
</reference>
<dbReference type="Pfam" id="PF00109">
    <property type="entry name" value="ketoacyl-synt"/>
    <property type="match status" value="1"/>
</dbReference>
<evidence type="ECO:0000256" key="1">
    <source>
        <dbReference type="ARBA" id="ARBA00005194"/>
    </source>
</evidence>
<keyword evidence="3 4" id="KW-0808">Transferase</keyword>
<evidence type="ECO:0000256" key="4">
    <source>
        <dbReference type="RuleBase" id="RU003694"/>
    </source>
</evidence>
<organism evidence="6 7">
    <name type="scientific">Tahibacter amnicola</name>
    <dbReference type="NCBI Taxonomy" id="2976241"/>
    <lineage>
        <taxon>Bacteria</taxon>
        <taxon>Pseudomonadati</taxon>
        <taxon>Pseudomonadota</taxon>
        <taxon>Gammaproteobacteria</taxon>
        <taxon>Lysobacterales</taxon>
        <taxon>Rhodanobacteraceae</taxon>
        <taxon>Tahibacter</taxon>
    </lineage>
</organism>
<comment type="similarity">
    <text evidence="2 4">Belongs to the thiolase-like superfamily. Beta-ketoacyl-ACP synthases family.</text>
</comment>
<dbReference type="CDD" id="cd00834">
    <property type="entry name" value="KAS_I_II"/>
    <property type="match status" value="1"/>
</dbReference>
<gene>
    <name evidence="6" type="ORF">N4264_05480</name>
</gene>
<dbReference type="InterPro" id="IPR000794">
    <property type="entry name" value="Beta-ketoacyl_synthase"/>
</dbReference>
<dbReference type="PANTHER" id="PTHR11712">
    <property type="entry name" value="POLYKETIDE SYNTHASE-RELATED"/>
    <property type="match status" value="1"/>
</dbReference>
<proteinExistence type="inferred from homology"/>
<dbReference type="Pfam" id="PF02801">
    <property type="entry name" value="Ketoacyl-synt_C"/>
    <property type="match status" value="1"/>
</dbReference>
<evidence type="ECO:0000259" key="5">
    <source>
        <dbReference type="PROSITE" id="PS52004"/>
    </source>
</evidence>
<evidence type="ECO:0000256" key="3">
    <source>
        <dbReference type="ARBA" id="ARBA00022679"/>
    </source>
</evidence>
<dbReference type="SUPFAM" id="SSF53901">
    <property type="entry name" value="Thiolase-like"/>
    <property type="match status" value="2"/>
</dbReference>
<dbReference type="RefSeq" id="WP_261696060.1">
    <property type="nucleotide sequence ID" value="NZ_CP104694.1"/>
</dbReference>
<dbReference type="InterPro" id="IPR016039">
    <property type="entry name" value="Thiolase-like"/>
</dbReference>
<protein>
    <submittedName>
        <fullName evidence="6">Beta-ketoacyl-[acyl-carrier-protein] synthase family protein</fullName>
    </submittedName>
</protein>
<dbReference type="InterPro" id="IPR020841">
    <property type="entry name" value="PKS_Beta-ketoAc_synthase_dom"/>
</dbReference>
<name>A0ABY6BMR3_9GAMM</name>
<evidence type="ECO:0000313" key="6">
    <source>
        <dbReference type="EMBL" id="UXI69102.1"/>
    </source>
</evidence>
<dbReference type="InterPro" id="IPR014031">
    <property type="entry name" value="Ketoacyl_synth_C"/>
</dbReference>
<accession>A0ABY6BMR3</accession>
<dbReference type="Gene3D" id="3.40.47.10">
    <property type="match status" value="2"/>
</dbReference>
<evidence type="ECO:0000256" key="2">
    <source>
        <dbReference type="ARBA" id="ARBA00008467"/>
    </source>
</evidence>
<feature type="domain" description="Ketosynthase family 3 (KS3)" evidence="5">
    <location>
        <begin position="9"/>
        <end position="435"/>
    </location>
</feature>